<organism evidence="21 22">
    <name type="scientific">Oidiodendron maius (strain Zn)</name>
    <dbReference type="NCBI Taxonomy" id="913774"/>
    <lineage>
        <taxon>Eukaryota</taxon>
        <taxon>Fungi</taxon>
        <taxon>Dikarya</taxon>
        <taxon>Ascomycota</taxon>
        <taxon>Pezizomycotina</taxon>
        <taxon>Leotiomycetes</taxon>
        <taxon>Leotiomycetes incertae sedis</taxon>
        <taxon>Myxotrichaceae</taxon>
        <taxon>Oidiodendron</taxon>
    </lineage>
</organism>
<dbReference type="InterPro" id="IPR054593">
    <property type="entry name" value="Beta-mannosidase-like_N2"/>
</dbReference>
<gene>
    <name evidence="21" type="ORF">OIDMADRAFT_46297</name>
</gene>
<dbReference type="OrthoDB" id="2866996at2759"/>
<keyword evidence="13" id="KW-0326">Glycosidase</keyword>
<dbReference type="Pfam" id="PF17786">
    <property type="entry name" value="Mannosidase_ig"/>
    <property type="match status" value="1"/>
</dbReference>
<evidence type="ECO:0000259" key="19">
    <source>
        <dbReference type="Pfam" id="PF17786"/>
    </source>
</evidence>
<dbReference type="SUPFAM" id="SSF49785">
    <property type="entry name" value="Galactose-binding domain-like"/>
    <property type="match status" value="1"/>
</dbReference>
<feature type="domain" description="Glycoside hydrolase family 2 immunoglobulin-like beta-sandwich" evidence="17">
    <location>
        <begin position="240"/>
        <end position="312"/>
    </location>
</feature>
<sequence length="905" mass="101882">MFQLIAGVFLASLAHAQHITNLINVTVPGKLPSQAHLDLLDAGIIGDPLYGFNEWNQFWVERSNWTYTSGPILGLNHGLGVESWLVFEGLDTFCEIKLCNHTVANVANQFRKYTFEVTDILPKCSGDLVLSLNFGSAPAIVLDIAATVGPEFQGRVYMRKEENDLGWDWSPQFAPAGPWRPAYVVQRAKKDPIFITNTAIDIFRQGQMPNLPPDQSKPFVFNASIDFFGIMPQGAEMHLRLVDSAGKTVKDTKLTDVYQSSETVTGSTIIYEDVDLWWPSGYGDQNLYTATVSVISDEFNKPAIVTRRVGFRTIVLNLEPVTEAQKAAGVGPGANWNFQINGHEMYAKGSNFIPPDVFWARINETTIRELFELAVVGRQNMLRVWSSGAYLPDWAYDLADEMGLLLWSEFQFSVAYFPTLPEFLAEYEAEVYYNSRRVNHHPSLALWAGGNELEYYIVLYYLDANPIRADYEKIFQEVIIKCVYANTHSISYIPSSTYHGYLSLDFDSVRPQVSRYLNTSGPDALYYDTDFYNYDGAQAFNYSSYPVGRFADEFGFPSMPSVHSWRDTIPEEALYLDSPYILHHNRHLGSGDTVMEQSAAGLAQVTDAVKYWYPLPDMKDQVANFSAWSWTTQVFQADYYASQIAFYRRGSGLSNRQLGSLYWQLNDVWVGPTWSSVEHSLRQKVVYYVAKDIYNPIIVHPFYDVDNNTLEIWVVSDLWDITSGEVTLKWMDWQGKTLDITSPAAVDSSNGQPLNVPFDIMPINATCVVRYPNLTSLFSNSTPASNALLSLSVKAGSHTHSSYFHPESLAGSAIQDPGLTLTVRSGSGGYSDVTQFKVTATKAVAAWVWLDHPSTVRGYFSQNGFWLDKGESRIVDFIVWDDFTQTGAWVDDVAVRSIWNNTLSE</sequence>
<dbReference type="AlphaFoldDB" id="A0A0C3GSC5"/>
<dbReference type="Pfam" id="PF00703">
    <property type="entry name" value="Glyco_hydro_2"/>
    <property type="match status" value="1"/>
</dbReference>
<evidence type="ECO:0000256" key="1">
    <source>
        <dbReference type="ARBA" id="ARBA00000829"/>
    </source>
</evidence>
<reference evidence="21 22" key="1">
    <citation type="submission" date="2014-04" db="EMBL/GenBank/DDBJ databases">
        <authorList>
            <consortium name="DOE Joint Genome Institute"/>
            <person name="Kuo A."/>
            <person name="Martino E."/>
            <person name="Perotto S."/>
            <person name="Kohler A."/>
            <person name="Nagy L.G."/>
            <person name="Floudas D."/>
            <person name="Copeland A."/>
            <person name="Barry K.W."/>
            <person name="Cichocki N."/>
            <person name="Veneault-Fourrey C."/>
            <person name="LaButti K."/>
            <person name="Lindquist E.A."/>
            <person name="Lipzen A."/>
            <person name="Lundell T."/>
            <person name="Morin E."/>
            <person name="Murat C."/>
            <person name="Sun H."/>
            <person name="Tunlid A."/>
            <person name="Henrissat B."/>
            <person name="Grigoriev I.V."/>
            <person name="Hibbett D.S."/>
            <person name="Martin F."/>
            <person name="Nordberg H.P."/>
            <person name="Cantor M.N."/>
            <person name="Hua S.X."/>
        </authorList>
    </citation>
    <scope>NUCLEOTIDE SEQUENCE [LARGE SCALE GENOMIC DNA]</scope>
    <source>
        <strain evidence="21 22">Zn</strain>
    </source>
</reference>
<keyword evidence="8" id="KW-0964">Secreted</keyword>
<evidence type="ECO:0000256" key="14">
    <source>
        <dbReference type="ARBA" id="ARBA00023326"/>
    </source>
</evidence>
<evidence type="ECO:0000256" key="13">
    <source>
        <dbReference type="ARBA" id="ARBA00023295"/>
    </source>
</evidence>
<dbReference type="InterPro" id="IPR006102">
    <property type="entry name" value="Ig-like_GH2"/>
</dbReference>
<dbReference type="PANTHER" id="PTHR43730:SF5">
    <property type="entry name" value="BETA-MANNOSIDASE A"/>
    <property type="match status" value="1"/>
</dbReference>
<feature type="domain" description="Mannosidase Ig/CBM-like" evidence="19">
    <location>
        <begin position="709"/>
        <end position="804"/>
    </location>
</feature>
<keyword evidence="10 21" id="KW-0378">Hydrolase</keyword>
<evidence type="ECO:0000256" key="10">
    <source>
        <dbReference type="ARBA" id="ARBA00022801"/>
    </source>
</evidence>
<dbReference type="InParanoid" id="A0A0C3GSC5"/>
<accession>A0A0C3GSC5</accession>
<evidence type="ECO:0000256" key="15">
    <source>
        <dbReference type="ARBA" id="ARBA00031061"/>
    </source>
</evidence>
<dbReference type="InterPro" id="IPR041447">
    <property type="entry name" value="Mannosidase_ig"/>
</dbReference>
<evidence type="ECO:0000256" key="16">
    <source>
        <dbReference type="SAM" id="SignalP"/>
    </source>
</evidence>
<dbReference type="SUPFAM" id="SSF49303">
    <property type="entry name" value="beta-Galactosidase/glucuronidase domain"/>
    <property type="match status" value="2"/>
</dbReference>
<keyword evidence="14" id="KW-0624">Polysaccharide degradation</keyword>
<dbReference type="Gene3D" id="2.60.40.10">
    <property type="entry name" value="Immunoglobulins"/>
    <property type="match status" value="3"/>
</dbReference>
<dbReference type="InterPro" id="IPR013783">
    <property type="entry name" value="Ig-like_fold"/>
</dbReference>
<comment type="catalytic activity">
    <reaction evidence="1">
        <text>Hydrolysis of terminal, non-reducing beta-D-mannose residues in beta-D-mannosides.</text>
        <dbReference type="EC" id="3.2.1.25"/>
    </reaction>
</comment>
<keyword evidence="12" id="KW-0119">Carbohydrate metabolism</keyword>
<comment type="subunit">
    <text evidence="5">Homodimer.</text>
</comment>
<evidence type="ECO:0000256" key="4">
    <source>
        <dbReference type="ARBA" id="ARBA00007483"/>
    </source>
</evidence>
<evidence type="ECO:0000256" key="5">
    <source>
        <dbReference type="ARBA" id="ARBA00011738"/>
    </source>
</evidence>
<keyword evidence="22" id="KW-1185">Reference proteome</keyword>
<evidence type="ECO:0000256" key="11">
    <source>
        <dbReference type="ARBA" id="ARBA00023180"/>
    </source>
</evidence>
<dbReference type="STRING" id="913774.A0A0C3GSC5"/>
<dbReference type="UniPathway" id="UPA00280"/>
<dbReference type="InterPro" id="IPR036156">
    <property type="entry name" value="Beta-gal/glucu_dom_sf"/>
</dbReference>
<evidence type="ECO:0000313" key="21">
    <source>
        <dbReference type="EMBL" id="KIM93366.1"/>
    </source>
</evidence>
<evidence type="ECO:0000256" key="2">
    <source>
        <dbReference type="ARBA" id="ARBA00004613"/>
    </source>
</evidence>
<comment type="pathway">
    <text evidence="3">Glycan metabolism; N-glycan degradation.</text>
</comment>
<feature type="domain" description="Beta-mannosidase Ig-fold" evidence="18">
    <location>
        <begin position="815"/>
        <end position="901"/>
    </location>
</feature>
<dbReference type="GO" id="GO:0006516">
    <property type="term" value="P:glycoprotein catabolic process"/>
    <property type="evidence" value="ECO:0007669"/>
    <property type="project" value="TreeGrafter"/>
</dbReference>
<dbReference type="InterPro" id="IPR041625">
    <property type="entry name" value="Beta-mannosidase_Ig"/>
</dbReference>
<protein>
    <recommendedName>
        <fullName evidence="7">Beta-mannosidase A</fullName>
        <ecNumber evidence="6">3.2.1.25</ecNumber>
    </recommendedName>
    <alternativeName>
        <fullName evidence="15">Mannanase A</fullName>
    </alternativeName>
</protein>
<dbReference type="InterPro" id="IPR050887">
    <property type="entry name" value="Beta-mannosidase_GH2"/>
</dbReference>
<evidence type="ECO:0000256" key="9">
    <source>
        <dbReference type="ARBA" id="ARBA00022729"/>
    </source>
</evidence>
<evidence type="ECO:0000313" key="22">
    <source>
        <dbReference type="Proteomes" id="UP000054321"/>
    </source>
</evidence>
<comment type="similarity">
    <text evidence="4">Belongs to the glycosyl hydrolase 2 family. Beta-mannosidase A subfamily.</text>
</comment>
<proteinExistence type="inferred from homology"/>
<dbReference type="Pfam" id="PF22666">
    <property type="entry name" value="Glyco_hydro_2_N2"/>
    <property type="match status" value="1"/>
</dbReference>
<dbReference type="GO" id="GO:0000272">
    <property type="term" value="P:polysaccharide catabolic process"/>
    <property type="evidence" value="ECO:0007669"/>
    <property type="project" value="UniProtKB-KW"/>
</dbReference>
<evidence type="ECO:0000259" key="18">
    <source>
        <dbReference type="Pfam" id="PF17753"/>
    </source>
</evidence>
<dbReference type="PANTHER" id="PTHR43730">
    <property type="entry name" value="BETA-MANNOSIDASE"/>
    <property type="match status" value="1"/>
</dbReference>
<dbReference type="GO" id="GO:0004567">
    <property type="term" value="F:beta-mannosidase activity"/>
    <property type="evidence" value="ECO:0007669"/>
    <property type="project" value="UniProtKB-EC"/>
</dbReference>
<dbReference type="Proteomes" id="UP000054321">
    <property type="component" value="Unassembled WGS sequence"/>
</dbReference>
<feature type="domain" description="Beta-mannosidase-like galactose-binding" evidence="20">
    <location>
        <begin position="26"/>
        <end position="180"/>
    </location>
</feature>
<evidence type="ECO:0000259" key="17">
    <source>
        <dbReference type="Pfam" id="PF00703"/>
    </source>
</evidence>
<reference evidence="22" key="2">
    <citation type="submission" date="2015-01" db="EMBL/GenBank/DDBJ databases">
        <title>Evolutionary Origins and Diversification of the Mycorrhizal Mutualists.</title>
        <authorList>
            <consortium name="DOE Joint Genome Institute"/>
            <consortium name="Mycorrhizal Genomics Consortium"/>
            <person name="Kohler A."/>
            <person name="Kuo A."/>
            <person name="Nagy L.G."/>
            <person name="Floudas D."/>
            <person name="Copeland A."/>
            <person name="Barry K.W."/>
            <person name="Cichocki N."/>
            <person name="Veneault-Fourrey C."/>
            <person name="LaButti K."/>
            <person name="Lindquist E.A."/>
            <person name="Lipzen A."/>
            <person name="Lundell T."/>
            <person name="Morin E."/>
            <person name="Murat C."/>
            <person name="Riley R."/>
            <person name="Ohm R."/>
            <person name="Sun H."/>
            <person name="Tunlid A."/>
            <person name="Henrissat B."/>
            <person name="Grigoriev I.V."/>
            <person name="Hibbett D.S."/>
            <person name="Martin F."/>
        </authorList>
    </citation>
    <scope>NUCLEOTIDE SEQUENCE [LARGE SCALE GENOMIC DNA]</scope>
    <source>
        <strain evidence="22">Zn</strain>
    </source>
</reference>
<dbReference type="Gene3D" id="3.20.20.80">
    <property type="entry name" value="Glycosidases"/>
    <property type="match status" value="1"/>
</dbReference>
<evidence type="ECO:0000256" key="8">
    <source>
        <dbReference type="ARBA" id="ARBA00022525"/>
    </source>
</evidence>
<dbReference type="InterPro" id="IPR008979">
    <property type="entry name" value="Galactose-bd-like_sf"/>
</dbReference>
<dbReference type="EC" id="3.2.1.25" evidence="6"/>
<dbReference type="GO" id="GO:0005576">
    <property type="term" value="C:extracellular region"/>
    <property type="evidence" value="ECO:0007669"/>
    <property type="project" value="UniProtKB-SubCell"/>
</dbReference>
<comment type="subcellular location">
    <subcellularLocation>
        <location evidence="2">Secreted</location>
    </subcellularLocation>
</comment>
<evidence type="ECO:0000256" key="3">
    <source>
        <dbReference type="ARBA" id="ARBA00004740"/>
    </source>
</evidence>
<feature type="signal peptide" evidence="16">
    <location>
        <begin position="1"/>
        <end position="16"/>
    </location>
</feature>
<dbReference type="Gene3D" id="2.60.120.260">
    <property type="entry name" value="Galactose-binding domain-like"/>
    <property type="match status" value="1"/>
</dbReference>
<evidence type="ECO:0000259" key="20">
    <source>
        <dbReference type="Pfam" id="PF22666"/>
    </source>
</evidence>
<evidence type="ECO:0000256" key="6">
    <source>
        <dbReference type="ARBA" id="ARBA00012754"/>
    </source>
</evidence>
<evidence type="ECO:0000256" key="7">
    <source>
        <dbReference type="ARBA" id="ARBA00021795"/>
    </source>
</evidence>
<keyword evidence="11" id="KW-0325">Glycoprotein</keyword>
<feature type="chain" id="PRO_5002177827" description="Beta-mannosidase A" evidence="16">
    <location>
        <begin position="17"/>
        <end position="905"/>
    </location>
</feature>
<keyword evidence="9 16" id="KW-0732">Signal</keyword>
<dbReference type="InterPro" id="IPR017853">
    <property type="entry name" value="GH"/>
</dbReference>
<dbReference type="SUPFAM" id="SSF51445">
    <property type="entry name" value="(Trans)glycosidases"/>
    <property type="match status" value="1"/>
</dbReference>
<dbReference type="EMBL" id="KN832896">
    <property type="protein sequence ID" value="KIM93366.1"/>
    <property type="molecule type" value="Genomic_DNA"/>
</dbReference>
<evidence type="ECO:0000256" key="12">
    <source>
        <dbReference type="ARBA" id="ARBA00023277"/>
    </source>
</evidence>
<name>A0A0C3GSC5_OIDMZ</name>
<dbReference type="Pfam" id="PF17753">
    <property type="entry name" value="Ig_mannosidase"/>
    <property type="match status" value="1"/>
</dbReference>
<dbReference type="HOGENOM" id="CLU_005015_3_0_1"/>